<evidence type="ECO:0000313" key="2">
    <source>
        <dbReference type="EMBL" id="QKX63909.1"/>
    </source>
</evidence>
<evidence type="ECO:0000256" key="1">
    <source>
        <dbReference type="SAM" id="MobiDB-lite"/>
    </source>
</evidence>
<dbReference type="AlphaFoldDB" id="A0A7H8RBS6"/>
<protein>
    <recommendedName>
        <fullName evidence="4">SNF2 N-terminal domain-containing protein</fullName>
    </recommendedName>
</protein>
<dbReference type="KEGG" id="trg:TRUGW13939_11081"/>
<proteinExistence type="predicted"/>
<keyword evidence="3" id="KW-1185">Reference proteome</keyword>
<dbReference type="Proteomes" id="UP000509510">
    <property type="component" value="Chromosome VI"/>
</dbReference>
<accession>A0A7H8RBS6</accession>
<dbReference type="EMBL" id="CP055903">
    <property type="protein sequence ID" value="QKX63909.1"/>
    <property type="molecule type" value="Genomic_DNA"/>
</dbReference>
<name>A0A7H8RBS6_TALRU</name>
<dbReference type="RefSeq" id="XP_035350083.1">
    <property type="nucleotide sequence ID" value="XM_035494190.1"/>
</dbReference>
<evidence type="ECO:0000313" key="3">
    <source>
        <dbReference type="Proteomes" id="UP000509510"/>
    </source>
</evidence>
<dbReference type="GeneID" id="55998560"/>
<organism evidence="2 3">
    <name type="scientific">Talaromyces rugulosus</name>
    <name type="common">Penicillium rugulosum</name>
    <dbReference type="NCBI Taxonomy" id="121627"/>
    <lineage>
        <taxon>Eukaryota</taxon>
        <taxon>Fungi</taxon>
        <taxon>Dikarya</taxon>
        <taxon>Ascomycota</taxon>
        <taxon>Pezizomycotina</taxon>
        <taxon>Eurotiomycetes</taxon>
        <taxon>Eurotiomycetidae</taxon>
        <taxon>Eurotiales</taxon>
        <taxon>Trichocomaceae</taxon>
        <taxon>Talaromyces</taxon>
        <taxon>Talaromyces sect. Islandici</taxon>
    </lineage>
</organism>
<reference evidence="3" key="1">
    <citation type="submission" date="2020-06" db="EMBL/GenBank/DDBJ databases">
        <title>A chromosome-scale genome assembly of Talaromyces rugulosus W13939.</title>
        <authorList>
            <person name="Wang B."/>
            <person name="Guo L."/>
            <person name="Ye K."/>
            <person name="Wang L."/>
        </authorList>
    </citation>
    <scope>NUCLEOTIDE SEQUENCE [LARGE SCALE GENOMIC DNA]</scope>
    <source>
        <strain evidence="3">W13939</strain>
    </source>
</reference>
<feature type="region of interest" description="Disordered" evidence="1">
    <location>
        <begin position="324"/>
        <end position="349"/>
    </location>
</feature>
<gene>
    <name evidence="2" type="ORF">TRUGW13939_11081</name>
</gene>
<sequence length="505" mass="57305">MAGEEANPHRNFDRMNIWLVGGWSWLSKYRSHYEMDQTSWKSNNLVRDYYIRKACFNTLDQAGQPWTSDYGLDNSAPYMSWEALFKYSDVAAEDDDDNDGDNEFSRITKLHVLLEVQLVLRYHASAACLSKSQDWGAVAQGPRSTTKLGNDMQIWLLGGQPVAQRVARHPEEFKDTEFHDRILLEEATSPAIHREVILLANDGSEDERIDNIIDDSQFMEQLDKDIGLIGGGILADEMGLGKTFTIMLHYVISQWIRILQDDVHHARATGNTRHHAEGSGIDHRHKIRMRYWEVPWAVNLMLSICDINFPDIMISREGIHPLENKQRSHTAQSRLPPSGVGARLESETHLDTPHSAWDRELPRPIMAEDWSFFSPTWVTVLHMHVGTRSCGNFPVSTLNDDRDTTIDAVPILPRGNGTDHSRPECRNPNAPFSFYACISGGIAQKSNKCLYHGHVGDLVVAFSGLLFRHSRDGDHDCVFSSEILLDDLAFRVWDAIDHGPAIRKL</sequence>
<evidence type="ECO:0008006" key="4">
    <source>
        <dbReference type="Google" id="ProtNLM"/>
    </source>
</evidence>